<evidence type="ECO:0000313" key="1">
    <source>
        <dbReference type="EMBL" id="BAM13922.1"/>
    </source>
</evidence>
<reference evidence="1" key="1">
    <citation type="submission" date="2012-04" db="EMBL/GenBank/DDBJ databases">
        <title>Nucleotide sequence of Pseudomonas sp. K-62 plasmid pMR68 containing mercury resistance genes.</title>
        <authorList>
            <person name="Kiyono M."/>
            <person name="Mochizuki Y."/>
            <person name="Koizawa K."/>
            <person name="Sone Y."/>
            <person name="Nakamura R."/>
            <person name="Pan-Hou H."/>
            <person name="Sakabe K."/>
        </authorList>
    </citation>
    <scope>NUCLEOTIDE SEQUENCE</scope>
    <source>
        <strain evidence="1">K-62</strain>
        <plasmid evidence="1">pMR68</plasmid>
    </source>
</reference>
<dbReference type="InterPro" id="IPR015943">
    <property type="entry name" value="WD40/YVTN_repeat-like_dom_sf"/>
</dbReference>
<protein>
    <submittedName>
        <fullName evidence="1">40-residue YVTN family beta-propeller repeat protein</fullName>
    </submittedName>
</protein>
<sequence length="349" mass="37019">MKRSAVAFTIWVLPALAYVGPALASEVLVYITDHVGSSIEAIDPQTNRVVQVIKDVAVPHGITFSPDGSRIYVSSEGEEALWIFDRKTGAILDKVHLSGIPNNIAITKDGSRVLVAIRDGKGGIDVVDVVADKFVKTIPTKAPLHNVYVTPDGKFAVAGSVVGESLSVIDLATDQPAWDLPLGAGARPIAIEANADGSTKRLFVQLSKFDGFAVVDFAAQKEVQRIKLPGPPSGLTVHQPHASAPSHGIAIAPDGKTLWVNSNLSNAVYAYELPDLKLMGHVAMPVREVAGKPIPAVPNWLTFTPDSKRLYVSDLGIDTVSVIDTDAIKEIAVVPVGKAPQRSATLVIQ</sequence>
<accession>I2FFY7</accession>
<keyword evidence="1" id="KW-0614">Plasmid</keyword>
<dbReference type="PANTHER" id="PTHR47197">
    <property type="entry name" value="PROTEIN NIRF"/>
    <property type="match status" value="1"/>
</dbReference>
<dbReference type="NCBIfam" id="TIGR02276">
    <property type="entry name" value="beta_rpt_yvtn"/>
    <property type="match status" value="1"/>
</dbReference>
<proteinExistence type="predicted"/>
<dbReference type="InterPro" id="IPR011964">
    <property type="entry name" value="YVTN_b-propeller_repeat"/>
</dbReference>
<dbReference type="InterPro" id="IPR011659">
    <property type="entry name" value="WD40"/>
</dbReference>
<name>I2FFY7_9PSED</name>
<geneLocation type="plasmid" evidence="1">
    <name>pMR68</name>
</geneLocation>
<dbReference type="Pfam" id="PF07676">
    <property type="entry name" value="PD40"/>
    <property type="match status" value="1"/>
</dbReference>
<dbReference type="InterPro" id="IPR051200">
    <property type="entry name" value="Host-pathogen_enzymatic-act"/>
</dbReference>
<dbReference type="EMBL" id="AB714582">
    <property type="protein sequence ID" value="BAM13922.1"/>
    <property type="molecule type" value="Genomic_DNA"/>
</dbReference>
<organism evidence="1">
    <name type="scientific">Pseudomonas sp. K-62</name>
    <dbReference type="NCBI Taxonomy" id="76885"/>
    <lineage>
        <taxon>Bacteria</taxon>
        <taxon>Pseudomonadati</taxon>
        <taxon>Pseudomonadota</taxon>
        <taxon>Gammaproteobacteria</taxon>
        <taxon>Pseudomonadales</taxon>
        <taxon>Pseudomonadaceae</taxon>
        <taxon>Pseudomonas</taxon>
    </lineage>
</organism>
<dbReference type="InterPro" id="IPR011044">
    <property type="entry name" value="Quino_amine_DH_bsu"/>
</dbReference>
<dbReference type="SUPFAM" id="SSF50969">
    <property type="entry name" value="YVTN repeat-like/Quinoprotein amine dehydrogenase"/>
    <property type="match status" value="1"/>
</dbReference>
<dbReference type="AlphaFoldDB" id="I2FFY7"/>
<dbReference type="Gene3D" id="2.130.10.10">
    <property type="entry name" value="YVTN repeat-like/Quinoprotein amine dehydrogenase"/>
    <property type="match status" value="2"/>
</dbReference>
<dbReference type="PANTHER" id="PTHR47197:SF3">
    <property type="entry name" value="DIHYDRO-HEME D1 DEHYDROGENASE"/>
    <property type="match status" value="1"/>
</dbReference>